<protein>
    <submittedName>
        <fullName evidence="6">AcrR family transcriptional regulator</fullName>
    </submittedName>
</protein>
<keyword evidence="7" id="KW-1185">Reference proteome</keyword>
<dbReference type="AlphaFoldDB" id="A0A7W8ABF0"/>
<comment type="caution">
    <text evidence="6">The sequence shown here is derived from an EMBL/GenBank/DDBJ whole genome shotgun (WGS) entry which is preliminary data.</text>
</comment>
<dbReference type="PROSITE" id="PS50977">
    <property type="entry name" value="HTH_TETR_2"/>
    <property type="match status" value="1"/>
</dbReference>
<dbReference type="InterPro" id="IPR050109">
    <property type="entry name" value="HTH-type_TetR-like_transc_reg"/>
</dbReference>
<dbReference type="Pfam" id="PF21351">
    <property type="entry name" value="TetR_C_41"/>
    <property type="match status" value="1"/>
</dbReference>
<dbReference type="InterPro" id="IPR009057">
    <property type="entry name" value="Homeodomain-like_sf"/>
</dbReference>
<feature type="DNA-binding region" description="H-T-H motif" evidence="4">
    <location>
        <begin position="36"/>
        <end position="55"/>
    </location>
</feature>
<sequence>MTAVKTRRELYAETTRQALIDVGRRVFAERGYTAVSAEELVRQAGLTRGALYHHFDGKQGLFEAVFEELEDTAVRAVTTAMTTAAGDPETRARAGLSAYLDTCGEPEFREIVLKQGPIALGHERWQELDVRHFGGLLRDALTALMDEGYLTRRPVQMLGRALFGAITELALAIAEADDPAAARAEADVIAATLLSGLRA</sequence>
<evidence type="ECO:0000256" key="1">
    <source>
        <dbReference type="ARBA" id="ARBA00023015"/>
    </source>
</evidence>
<accession>A0A7W8ABF0</accession>
<organism evidence="6 7">
    <name type="scientific">Nonomuraea endophytica</name>
    <dbReference type="NCBI Taxonomy" id="714136"/>
    <lineage>
        <taxon>Bacteria</taxon>
        <taxon>Bacillati</taxon>
        <taxon>Actinomycetota</taxon>
        <taxon>Actinomycetes</taxon>
        <taxon>Streptosporangiales</taxon>
        <taxon>Streptosporangiaceae</taxon>
        <taxon>Nonomuraea</taxon>
    </lineage>
</organism>
<dbReference type="Pfam" id="PF00440">
    <property type="entry name" value="TetR_N"/>
    <property type="match status" value="1"/>
</dbReference>
<dbReference type="Gene3D" id="1.10.357.10">
    <property type="entry name" value="Tetracycline Repressor, domain 2"/>
    <property type="match status" value="1"/>
</dbReference>
<dbReference type="GO" id="GO:0000976">
    <property type="term" value="F:transcription cis-regulatory region binding"/>
    <property type="evidence" value="ECO:0007669"/>
    <property type="project" value="TreeGrafter"/>
</dbReference>
<keyword evidence="1" id="KW-0805">Transcription regulation</keyword>
<evidence type="ECO:0000256" key="4">
    <source>
        <dbReference type="PROSITE-ProRule" id="PRU00335"/>
    </source>
</evidence>
<gene>
    <name evidence="6" type="ORF">HNR40_008649</name>
</gene>
<dbReference type="Proteomes" id="UP000568380">
    <property type="component" value="Unassembled WGS sequence"/>
</dbReference>
<dbReference type="PANTHER" id="PTHR30055">
    <property type="entry name" value="HTH-TYPE TRANSCRIPTIONAL REGULATOR RUTR"/>
    <property type="match status" value="1"/>
</dbReference>
<keyword evidence="3" id="KW-0804">Transcription</keyword>
<dbReference type="GO" id="GO:0003700">
    <property type="term" value="F:DNA-binding transcription factor activity"/>
    <property type="evidence" value="ECO:0007669"/>
    <property type="project" value="TreeGrafter"/>
</dbReference>
<proteinExistence type="predicted"/>
<name>A0A7W8ABF0_9ACTN</name>
<dbReference type="InterPro" id="IPR001647">
    <property type="entry name" value="HTH_TetR"/>
</dbReference>
<dbReference type="PANTHER" id="PTHR30055:SF234">
    <property type="entry name" value="HTH-TYPE TRANSCRIPTIONAL REGULATOR BETI"/>
    <property type="match status" value="1"/>
</dbReference>
<dbReference type="RefSeq" id="WP_184971986.1">
    <property type="nucleotide sequence ID" value="NZ_JACHIN010000016.1"/>
</dbReference>
<evidence type="ECO:0000259" key="5">
    <source>
        <dbReference type="PROSITE" id="PS50977"/>
    </source>
</evidence>
<dbReference type="SUPFAM" id="SSF46689">
    <property type="entry name" value="Homeodomain-like"/>
    <property type="match status" value="1"/>
</dbReference>
<keyword evidence="2 4" id="KW-0238">DNA-binding</keyword>
<dbReference type="InterPro" id="IPR023772">
    <property type="entry name" value="DNA-bd_HTH_TetR-type_CS"/>
</dbReference>
<evidence type="ECO:0000256" key="2">
    <source>
        <dbReference type="ARBA" id="ARBA00023125"/>
    </source>
</evidence>
<dbReference type="PRINTS" id="PR00455">
    <property type="entry name" value="HTHTETR"/>
</dbReference>
<dbReference type="PROSITE" id="PS01081">
    <property type="entry name" value="HTH_TETR_1"/>
    <property type="match status" value="1"/>
</dbReference>
<feature type="domain" description="HTH tetR-type" evidence="5">
    <location>
        <begin position="13"/>
        <end position="73"/>
    </location>
</feature>
<evidence type="ECO:0000313" key="7">
    <source>
        <dbReference type="Proteomes" id="UP000568380"/>
    </source>
</evidence>
<dbReference type="EMBL" id="JACHIN010000016">
    <property type="protein sequence ID" value="MBB5083146.1"/>
    <property type="molecule type" value="Genomic_DNA"/>
</dbReference>
<evidence type="ECO:0000256" key="3">
    <source>
        <dbReference type="ARBA" id="ARBA00023163"/>
    </source>
</evidence>
<reference evidence="6 7" key="1">
    <citation type="submission" date="2020-08" db="EMBL/GenBank/DDBJ databases">
        <title>Genomic Encyclopedia of Type Strains, Phase IV (KMG-IV): sequencing the most valuable type-strain genomes for metagenomic binning, comparative biology and taxonomic classification.</title>
        <authorList>
            <person name="Goeker M."/>
        </authorList>
    </citation>
    <scope>NUCLEOTIDE SEQUENCE [LARGE SCALE GENOMIC DNA]</scope>
    <source>
        <strain evidence="6 7">DSM 45385</strain>
    </source>
</reference>
<evidence type="ECO:0000313" key="6">
    <source>
        <dbReference type="EMBL" id="MBB5083146.1"/>
    </source>
</evidence>
<dbReference type="InterPro" id="IPR049484">
    <property type="entry name" value="Rv0078-like_C"/>
</dbReference>